<comment type="caution">
    <text evidence="2">The sequence shown here is derived from an EMBL/GenBank/DDBJ whole genome shotgun (WGS) entry which is preliminary data.</text>
</comment>
<sequence length="111" mass="12864">MLRNCNGFSILEVIGALSIFLVVIMLMLPILIKTYEERSILDYKKEALVLLHNEKESYLYDHGYEAITKEIVNGRRTYLLTFDGEAPLIKLCVHWEVPWNKKGKVCGYAKK</sequence>
<accession>A0A072NPA8</accession>
<evidence type="ECO:0000313" key="2">
    <source>
        <dbReference type="EMBL" id="KEF38738.1"/>
    </source>
</evidence>
<proteinExistence type="predicted"/>
<keyword evidence="1" id="KW-0472">Membrane</keyword>
<protein>
    <recommendedName>
        <fullName evidence="4">Prepilin-type N-terminal cleavage/methylation domain-containing protein</fullName>
    </recommendedName>
</protein>
<evidence type="ECO:0008006" key="4">
    <source>
        <dbReference type="Google" id="ProtNLM"/>
    </source>
</evidence>
<reference evidence="2 3" key="1">
    <citation type="submission" date="2014-04" db="EMBL/GenBank/DDBJ databases">
        <title>Draft genome sequence of Bacillus azotoformans MEV2011, a (co-) denitrifying strain unable to grow in the presence of oxygen.</title>
        <authorList>
            <person name="Nielsen M."/>
            <person name="Schreiber L."/>
            <person name="Finster K."/>
            <person name="Schramm A."/>
        </authorList>
    </citation>
    <scope>NUCLEOTIDE SEQUENCE [LARGE SCALE GENOMIC DNA]</scope>
    <source>
        <strain evidence="2 3">MEV2011</strain>
    </source>
</reference>
<evidence type="ECO:0000313" key="3">
    <source>
        <dbReference type="Proteomes" id="UP000027936"/>
    </source>
</evidence>
<name>A0A072NPA8_SCHAZ</name>
<dbReference type="RefSeq" id="WP_035195260.1">
    <property type="nucleotide sequence ID" value="NZ_JJRY01000006.1"/>
</dbReference>
<gene>
    <name evidence="2" type="ORF">M670_01949</name>
</gene>
<dbReference type="Proteomes" id="UP000027936">
    <property type="component" value="Unassembled WGS sequence"/>
</dbReference>
<feature type="transmembrane region" description="Helical" evidence="1">
    <location>
        <begin position="6"/>
        <end position="32"/>
    </location>
</feature>
<dbReference type="OrthoDB" id="2920083at2"/>
<dbReference type="AlphaFoldDB" id="A0A072NPA8"/>
<organism evidence="2 3">
    <name type="scientific">Schinkia azotoformans MEV2011</name>
    <dbReference type="NCBI Taxonomy" id="1348973"/>
    <lineage>
        <taxon>Bacteria</taxon>
        <taxon>Bacillati</taxon>
        <taxon>Bacillota</taxon>
        <taxon>Bacilli</taxon>
        <taxon>Bacillales</taxon>
        <taxon>Bacillaceae</taxon>
        <taxon>Calidifontibacillus/Schinkia group</taxon>
        <taxon>Schinkia</taxon>
    </lineage>
</organism>
<keyword evidence="1" id="KW-1133">Transmembrane helix</keyword>
<dbReference type="EMBL" id="JJRY01000006">
    <property type="protein sequence ID" value="KEF38738.1"/>
    <property type="molecule type" value="Genomic_DNA"/>
</dbReference>
<evidence type="ECO:0000256" key="1">
    <source>
        <dbReference type="SAM" id="Phobius"/>
    </source>
</evidence>
<dbReference type="PATRIC" id="fig|1348973.3.peg.1899"/>
<keyword evidence="1" id="KW-0812">Transmembrane</keyword>